<comment type="caution">
    <text evidence="11">The sequence shown here is derived from an EMBL/GenBank/DDBJ whole genome shotgun (WGS) entry which is preliminary data.</text>
</comment>
<evidence type="ECO:0000256" key="3">
    <source>
        <dbReference type="ARBA" id="ARBA00022857"/>
    </source>
</evidence>
<dbReference type="PANTHER" id="PTHR43981">
    <property type="entry name" value="ENOYL-[ACYL-CARRIER-PROTEIN] REDUCTASE, MITOCHONDRIAL"/>
    <property type="match status" value="1"/>
</dbReference>
<keyword evidence="12" id="KW-1185">Reference proteome</keyword>
<dbReference type="CDD" id="cd08290">
    <property type="entry name" value="ETR"/>
    <property type="match status" value="1"/>
</dbReference>
<dbReference type="SUPFAM" id="SSF50129">
    <property type="entry name" value="GroES-like"/>
    <property type="match status" value="1"/>
</dbReference>
<dbReference type="SUPFAM" id="SSF51735">
    <property type="entry name" value="NAD(P)-binding Rossmann-fold domains"/>
    <property type="match status" value="1"/>
</dbReference>
<evidence type="ECO:0000256" key="5">
    <source>
        <dbReference type="ARBA" id="ARBA00023002"/>
    </source>
</evidence>
<keyword evidence="6" id="KW-0496">Mitochondrion</keyword>
<dbReference type="InterPro" id="IPR036291">
    <property type="entry name" value="NAD(P)-bd_dom_sf"/>
</dbReference>
<feature type="domain" description="Alcohol dehydrogenase-like C-terminal" evidence="9">
    <location>
        <begin position="120"/>
        <end position="239"/>
    </location>
</feature>
<dbReference type="Gene3D" id="3.90.180.10">
    <property type="entry name" value="Medium-chain alcohol dehydrogenases, catalytic domain"/>
    <property type="match status" value="1"/>
</dbReference>
<feature type="domain" description="Alcohol dehydrogenase-like N-terminal" evidence="10">
    <location>
        <begin position="3"/>
        <end position="75"/>
    </location>
</feature>
<comment type="subcellular location">
    <subcellularLocation>
        <location evidence="1">Mitochondrion</location>
    </subcellularLocation>
</comment>
<evidence type="ECO:0000256" key="2">
    <source>
        <dbReference type="ARBA" id="ARBA00010371"/>
    </source>
</evidence>
<evidence type="ECO:0000256" key="4">
    <source>
        <dbReference type="ARBA" id="ARBA00022946"/>
    </source>
</evidence>
<dbReference type="GO" id="GO:0016491">
    <property type="term" value="F:oxidoreductase activity"/>
    <property type="evidence" value="ECO:0007669"/>
    <property type="project" value="UniProtKB-KW"/>
</dbReference>
<evidence type="ECO:0000313" key="12">
    <source>
        <dbReference type="Proteomes" id="UP000094527"/>
    </source>
</evidence>
<gene>
    <name evidence="11" type="ORF">Ocin01_12683</name>
</gene>
<evidence type="ECO:0000256" key="1">
    <source>
        <dbReference type="ARBA" id="ARBA00004173"/>
    </source>
</evidence>
<evidence type="ECO:0000256" key="8">
    <source>
        <dbReference type="ARBA" id="ARBA00042123"/>
    </source>
</evidence>
<dbReference type="Pfam" id="PF08240">
    <property type="entry name" value="ADH_N"/>
    <property type="match status" value="1"/>
</dbReference>
<keyword evidence="5" id="KW-0560">Oxidoreductase</keyword>
<evidence type="ECO:0000256" key="6">
    <source>
        <dbReference type="ARBA" id="ARBA00023128"/>
    </source>
</evidence>
<dbReference type="InterPro" id="IPR013154">
    <property type="entry name" value="ADH-like_N"/>
</dbReference>
<keyword evidence="3" id="KW-0521">NADP</keyword>
<dbReference type="OMA" id="WVAPLNG"/>
<dbReference type="InterPro" id="IPR051034">
    <property type="entry name" value="Mito_Enoyl-ACP_Reductase"/>
</dbReference>
<sequence length="298" mass="32343">MLASPVNPADINTIQGTYAIKPKQLPAVPGNEGVGVVVHSDPASTGLKLGDWVIPATPAMGTWQAYLLGAKSDFIKIPSNIPLASAATISVNPCTAYRLLNDFESLKPGDCVIQNGGNSAVGQAVIQLCREFGLKCVSLVRPRDDFKALKARLIGLGNSDTTVITDDELRSSMKGLRAQLGLNCVGGKSATEILRVLEPSRTMVTYGGMSRQPVIIPTSHLIFNDIKIKGFWMTRWNGENSIESRSKMLNEIASLMSTTKFLPPEHKFVPLAKYREALENTMKGYTGVKYILSFDKTQ</sequence>
<accession>A0A1D2MLW9</accession>
<dbReference type="Gene3D" id="3.40.50.720">
    <property type="entry name" value="NAD(P)-binding Rossmann-like Domain"/>
    <property type="match status" value="1"/>
</dbReference>
<reference evidence="11 12" key="1">
    <citation type="journal article" date="2016" name="Genome Biol. Evol.">
        <title>Gene Family Evolution Reflects Adaptation to Soil Environmental Stressors in the Genome of the Collembolan Orchesella cincta.</title>
        <authorList>
            <person name="Faddeeva-Vakhrusheva A."/>
            <person name="Derks M.F."/>
            <person name="Anvar S.Y."/>
            <person name="Agamennone V."/>
            <person name="Suring W."/>
            <person name="Smit S."/>
            <person name="van Straalen N.M."/>
            <person name="Roelofs D."/>
        </authorList>
    </citation>
    <scope>NUCLEOTIDE SEQUENCE [LARGE SCALE GENOMIC DNA]</scope>
    <source>
        <tissue evidence="11">Mixed pool</tissue>
    </source>
</reference>
<name>A0A1D2MLW9_ORCCI</name>
<dbReference type="AlphaFoldDB" id="A0A1D2MLW9"/>
<dbReference type="PANTHER" id="PTHR43981:SF2">
    <property type="entry name" value="ENOYL-[ACYL-CARRIER-PROTEIN] REDUCTASE, MITOCHONDRIAL"/>
    <property type="match status" value="1"/>
</dbReference>
<dbReference type="FunFam" id="3.40.50.720:FF:000112">
    <property type="entry name" value="Enoyl-[acyl-carrier-protein] reductase 1, mitochondrial"/>
    <property type="match status" value="1"/>
</dbReference>
<dbReference type="Proteomes" id="UP000094527">
    <property type="component" value="Unassembled WGS sequence"/>
</dbReference>
<dbReference type="InterPro" id="IPR013149">
    <property type="entry name" value="ADH-like_C"/>
</dbReference>
<dbReference type="Pfam" id="PF00107">
    <property type="entry name" value="ADH_zinc_N"/>
    <property type="match status" value="1"/>
</dbReference>
<evidence type="ECO:0000256" key="7">
    <source>
        <dbReference type="ARBA" id="ARBA00041058"/>
    </source>
</evidence>
<dbReference type="STRING" id="48709.A0A1D2MLW9"/>
<comment type="similarity">
    <text evidence="2">Belongs to the zinc-containing alcohol dehydrogenase family. Quinone oxidoreductase subfamily.</text>
</comment>
<dbReference type="GO" id="GO:0005739">
    <property type="term" value="C:mitochondrion"/>
    <property type="evidence" value="ECO:0007669"/>
    <property type="project" value="UniProtKB-SubCell"/>
</dbReference>
<dbReference type="EMBL" id="LJIJ01000873">
    <property type="protein sequence ID" value="ODM94007.1"/>
    <property type="molecule type" value="Genomic_DNA"/>
</dbReference>
<protein>
    <recommendedName>
        <fullName evidence="7">Enoyl-[acyl-carrier-protein] reductase, mitochondrial</fullName>
    </recommendedName>
    <alternativeName>
        <fullName evidence="8">2-enoyl thioester reductase</fullName>
    </alternativeName>
</protein>
<evidence type="ECO:0000259" key="10">
    <source>
        <dbReference type="Pfam" id="PF08240"/>
    </source>
</evidence>
<proteinExistence type="inferred from homology"/>
<evidence type="ECO:0000313" key="11">
    <source>
        <dbReference type="EMBL" id="ODM94007.1"/>
    </source>
</evidence>
<dbReference type="InterPro" id="IPR011032">
    <property type="entry name" value="GroES-like_sf"/>
</dbReference>
<dbReference type="GO" id="GO:0006631">
    <property type="term" value="P:fatty acid metabolic process"/>
    <property type="evidence" value="ECO:0007669"/>
    <property type="project" value="TreeGrafter"/>
</dbReference>
<organism evidence="11 12">
    <name type="scientific">Orchesella cincta</name>
    <name type="common">Springtail</name>
    <name type="synonym">Podura cincta</name>
    <dbReference type="NCBI Taxonomy" id="48709"/>
    <lineage>
        <taxon>Eukaryota</taxon>
        <taxon>Metazoa</taxon>
        <taxon>Ecdysozoa</taxon>
        <taxon>Arthropoda</taxon>
        <taxon>Hexapoda</taxon>
        <taxon>Collembola</taxon>
        <taxon>Entomobryomorpha</taxon>
        <taxon>Entomobryoidea</taxon>
        <taxon>Orchesellidae</taxon>
        <taxon>Orchesellinae</taxon>
        <taxon>Orchesella</taxon>
    </lineage>
</organism>
<dbReference type="OrthoDB" id="1923667at2759"/>
<keyword evidence="4" id="KW-0809">Transit peptide</keyword>
<evidence type="ECO:0000259" key="9">
    <source>
        <dbReference type="Pfam" id="PF00107"/>
    </source>
</evidence>